<gene>
    <name evidence="1" type="ORF">NTEN_LOCUS805</name>
</gene>
<feature type="non-terminal residue" evidence="1">
    <location>
        <position position="124"/>
    </location>
</feature>
<evidence type="ECO:0000313" key="1">
    <source>
        <dbReference type="EMBL" id="CAA9993976.1"/>
    </source>
</evidence>
<sequence>MFFLAWVFKTFGLPTRKHKFAHFRDKQACSCKSIAVAPIRIDGPNAIFPPRACKAPQFFQPHSGKATTFPGMPSARVKDGRENAAMIAGLRDGCQPPRQSILWDGVIRVMRHELSHTINPYFDT</sequence>
<organism evidence="1 2">
    <name type="scientific">Nesidiocoris tenuis</name>
    <dbReference type="NCBI Taxonomy" id="355587"/>
    <lineage>
        <taxon>Eukaryota</taxon>
        <taxon>Metazoa</taxon>
        <taxon>Ecdysozoa</taxon>
        <taxon>Arthropoda</taxon>
        <taxon>Hexapoda</taxon>
        <taxon>Insecta</taxon>
        <taxon>Pterygota</taxon>
        <taxon>Neoptera</taxon>
        <taxon>Paraneoptera</taxon>
        <taxon>Hemiptera</taxon>
        <taxon>Heteroptera</taxon>
        <taxon>Panheteroptera</taxon>
        <taxon>Cimicomorpha</taxon>
        <taxon>Miridae</taxon>
        <taxon>Dicyphina</taxon>
        <taxon>Nesidiocoris</taxon>
    </lineage>
</organism>
<reference evidence="1 2" key="1">
    <citation type="submission" date="2020-02" db="EMBL/GenBank/DDBJ databases">
        <authorList>
            <person name="Ferguson B K."/>
        </authorList>
    </citation>
    <scope>NUCLEOTIDE SEQUENCE [LARGE SCALE GENOMIC DNA]</scope>
</reference>
<dbReference type="AlphaFoldDB" id="A0A6H5FVP9"/>
<accession>A0A6H5FVP9</accession>
<proteinExistence type="predicted"/>
<dbReference type="Proteomes" id="UP000479000">
    <property type="component" value="Unassembled WGS sequence"/>
</dbReference>
<name>A0A6H5FVP9_9HEMI</name>
<protein>
    <submittedName>
        <fullName evidence="1">Uncharacterized protein</fullName>
    </submittedName>
</protein>
<keyword evidence="2" id="KW-1185">Reference proteome</keyword>
<evidence type="ECO:0000313" key="2">
    <source>
        <dbReference type="Proteomes" id="UP000479000"/>
    </source>
</evidence>
<dbReference type="EMBL" id="CADCXU010001495">
    <property type="protein sequence ID" value="CAA9993976.1"/>
    <property type="molecule type" value="Genomic_DNA"/>
</dbReference>